<evidence type="ECO:0000256" key="4">
    <source>
        <dbReference type="ARBA" id="ARBA00022723"/>
    </source>
</evidence>
<dbReference type="Proteomes" id="UP000219439">
    <property type="component" value="Unassembled WGS sequence"/>
</dbReference>
<dbReference type="PIRSF" id="PIRSF005457">
    <property type="entry name" value="Glx"/>
    <property type="match status" value="1"/>
</dbReference>
<feature type="binding site" evidence="7">
    <location>
        <position position="60"/>
    </location>
    <ligand>
        <name>Zn(2+)</name>
        <dbReference type="ChEBI" id="CHEBI:29105"/>
        <label>1</label>
    </ligand>
</feature>
<evidence type="ECO:0000256" key="7">
    <source>
        <dbReference type="HAMAP-Rule" id="MF_01374"/>
    </source>
</evidence>
<accession>A0A285PHN2</accession>
<evidence type="ECO:0000256" key="5">
    <source>
        <dbReference type="ARBA" id="ARBA00022801"/>
    </source>
</evidence>
<dbReference type="InterPro" id="IPR032282">
    <property type="entry name" value="HAGH_C"/>
</dbReference>
<dbReference type="PANTHER" id="PTHR43705">
    <property type="entry name" value="HYDROXYACYLGLUTATHIONE HYDROLASE"/>
    <property type="match status" value="1"/>
</dbReference>
<evidence type="ECO:0000259" key="8">
    <source>
        <dbReference type="SMART" id="SM00849"/>
    </source>
</evidence>
<organism evidence="9 10">
    <name type="scientific">Cohaesibacter gelatinilyticus</name>
    <dbReference type="NCBI Taxonomy" id="372072"/>
    <lineage>
        <taxon>Bacteria</taxon>
        <taxon>Pseudomonadati</taxon>
        <taxon>Pseudomonadota</taxon>
        <taxon>Alphaproteobacteria</taxon>
        <taxon>Hyphomicrobiales</taxon>
        <taxon>Cohaesibacteraceae</taxon>
    </lineage>
</organism>
<sequence length="259" mass="29149">MMQELDLQTHLIPCLSDNYAVLLHEANSGQTILVDVPDEAPILAVLEEKGWPLTHILITHHHWDHVQGLEKVKAETGAKVYGPKASMDKVPLIDHGLEDGDEISFAESILYALGTEGHTLDHLSYWMPEGEIAFTGDTLFSMGCGRVFEGTLRDMWFAVDKLAKLPPETTIFCGHEYTKANGDFCLSIEPDNEFLKRRMAEVEALRAEGKPTIPTNILEERATNTFIRANEPALKKALGMEDKEDWEVFAEIRTRKDNF</sequence>
<proteinExistence type="inferred from homology"/>
<feature type="binding site" evidence="7">
    <location>
        <position position="175"/>
    </location>
    <ligand>
        <name>Zn(2+)</name>
        <dbReference type="ChEBI" id="CHEBI:29105"/>
        <label>2</label>
    </ligand>
</feature>
<evidence type="ECO:0000256" key="3">
    <source>
        <dbReference type="ARBA" id="ARBA00006759"/>
    </source>
</evidence>
<comment type="function">
    <text evidence="7">Thiolesterase that catalyzes the hydrolysis of S-D-lactoyl-glutathione to form glutathione and D-lactic acid.</text>
</comment>
<evidence type="ECO:0000256" key="2">
    <source>
        <dbReference type="ARBA" id="ARBA00004963"/>
    </source>
</evidence>
<dbReference type="GO" id="GO:0019243">
    <property type="term" value="P:methylglyoxal catabolic process to D-lactate via S-lactoyl-glutathione"/>
    <property type="evidence" value="ECO:0007669"/>
    <property type="project" value="UniProtKB-UniRule"/>
</dbReference>
<feature type="binding site" evidence="7">
    <location>
        <position position="137"/>
    </location>
    <ligand>
        <name>Zn(2+)</name>
        <dbReference type="ChEBI" id="CHEBI:29105"/>
        <label>2</label>
    </ligand>
</feature>
<keyword evidence="5 7" id="KW-0378">Hydrolase</keyword>
<keyword evidence="10" id="KW-1185">Reference proteome</keyword>
<dbReference type="SUPFAM" id="SSF56281">
    <property type="entry name" value="Metallo-hydrolase/oxidoreductase"/>
    <property type="match status" value="1"/>
</dbReference>
<dbReference type="Pfam" id="PF16123">
    <property type="entry name" value="HAGH_C"/>
    <property type="match status" value="1"/>
</dbReference>
<evidence type="ECO:0000256" key="1">
    <source>
        <dbReference type="ARBA" id="ARBA00001623"/>
    </source>
</evidence>
<comment type="similarity">
    <text evidence="3 7">Belongs to the metallo-beta-lactamase superfamily. Glyoxalase II family.</text>
</comment>
<dbReference type="Gene3D" id="3.60.15.10">
    <property type="entry name" value="Ribonuclease Z/Hydroxyacylglutathione hydrolase-like"/>
    <property type="match status" value="1"/>
</dbReference>
<dbReference type="InterPro" id="IPR036866">
    <property type="entry name" value="RibonucZ/Hydroxyglut_hydro"/>
</dbReference>
<dbReference type="SMART" id="SM00849">
    <property type="entry name" value="Lactamase_B"/>
    <property type="match status" value="1"/>
</dbReference>
<dbReference type="RefSeq" id="WP_342068288.1">
    <property type="nucleotide sequence ID" value="NZ_OBEL01000005.1"/>
</dbReference>
<protein>
    <recommendedName>
        <fullName evidence="7">Hydroxyacylglutathione hydrolase</fullName>
        <ecNumber evidence="7">3.1.2.6</ecNumber>
    </recommendedName>
    <alternativeName>
        <fullName evidence="7">Glyoxalase II</fullName>
        <shortName evidence="7">Glx II</shortName>
    </alternativeName>
</protein>
<gene>
    <name evidence="7" type="primary">gloB</name>
    <name evidence="9" type="ORF">SAMN06265368_3893</name>
</gene>
<reference evidence="9 10" key="1">
    <citation type="submission" date="2017-09" db="EMBL/GenBank/DDBJ databases">
        <authorList>
            <person name="Ehlers B."/>
            <person name="Leendertz F.H."/>
        </authorList>
    </citation>
    <scope>NUCLEOTIDE SEQUENCE [LARGE SCALE GENOMIC DNA]</scope>
    <source>
        <strain evidence="9 10">DSM 18289</strain>
    </source>
</reference>
<dbReference type="CDD" id="cd07723">
    <property type="entry name" value="hydroxyacylglutathione_hydrolase_MBL-fold"/>
    <property type="match status" value="1"/>
</dbReference>
<evidence type="ECO:0000313" key="9">
    <source>
        <dbReference type="EMBL" id="SNZ20783.1"/>
    </source>
</evidence>
<feature type="binding site" evidence="7">
    <location>
        <position position="65"/>
    </location>
    <ligand>
        <name>Zn(2+)</name>
        <dbReference type="ChEBI" id="CHEBI:29105"/>
        <label>2</label>
    </ligand>
</feature>
<dbReference type="InterPro" id="IPR050110">
    <property type="entry name" value="Glyoxalase_II_hydrolase"/>
</dbReference>
<dbReference type="UniPathway" id="UPA00619">
    <property type="reaction ID" value="UER00676"/>
</dbReference>
<dbReference type="PANTHER" id="PTHR43705:SF1">
    <property type="entry name" value="HYDROXYACYLGLUTATHIONE HYDROLASE GLOB"/>
    <property type="match status" value="1"/>
</dbReference>
<dbReference type="AlphaFoldDB" id="A0A285PHN2"/>
<feature type="domain" description="Metallo-beta-lactamase" evidence="8">
    <location>
        <begin position="17"/>
        <end position="175"/>
    </location>
</feature>
<dbReference type="NCBIfam" id="TIGR03413">
    <property type="entry name" value="GSH_gloB"/>
    <property type="match status" value="1"/>
</dbReference>
<evidence type="ECO:0000313" key="10">
    <source>
        <dbReference type="Proteomes" id="UP000219439"/>
    </source>
</evidence>
<comment type="subunit">
    <text evidence="7">Monomer.</text>
</comment>
<comment type="pathway">
    <text evidence="2 7">Secondary metabolite metabolism; methylglyoxal degradation; (R)-lactate from methylglyoxal: step 2/2.</text>
</comment>
<dbReference type="InterPro" id="IPR001279">
    <property type="entry name" value="Metallo-B-lactamas"/>
</dbReference>
<feature type="binding site" evidence="7">
    <location>
        <position position="137"/>
    </location>
    <ligand>
        <name>Zn(2+)</name>
        <dbReference type="ChEBI" id="CHEBI:29105"/>
        <label>1</label>
    </ligand>
</feature>
<comment type="cofactor">
    <cofactor evidence="7">
        <name>Zn(2+)</name>
        <dbReference type="ChEBI" id="CHEBI:29105"/>
    </cofactor>
    <text evidence="7">Binds 2 Zn(2+) ions per subunit.</text>
</comment>
<feature type="binding site" evidence="7">
    <location>
        <position position="62"/>
    </location>
    <ligand>
        <name>Zn(2+)</name>
        <dbReference type="ChEBI" id="CHEBI:29105"/>
        <label>1</label>
    </ligand>
</feature>
<dbReference type="HAMAP" id="MF_01374">
    <property type="entry name" value="Glyoxalase_2"/>
    <property type="match status" value="1"/>
</dbReference>
<dbReference type="GO" id="GO:0004416">
    <property type="term" value="F:hydroxyacylglutathione hydrolase activity"/>
    <property type="evidence" value="ECO:0007669"/>
    <property type="project" value="UniProtKB-UniRule"/>
</dbReference>
<dbReference type="InterPro" id="IPR035680">
    <property type="entry name" value="Clx_II_MBL"/>
</dbReference>
<dbReference type="GO" id="GO:0046872">
    <property type="term" value="F:metal ion binding"/>
    <property type="evidence" value="ECO:0007669"/>
    <property type="project" value="UniProtKB-KW"/>
</dbReference>
<name>A0A285PHN2_9HYPH</name>
<feature type="binding site" evidence="7">
    <location>
        <position position="64"/>
    </location>
    <ligand>
        <name>Zn(2+)</name>
        <dbReference type="ChEBI" id="CHEBI:29105"/>
        <label>2</label>
    </ligand>
</feature>
<dbReference type="EMBL" id="OBEL01000005">
    <property type="protein sequence ID" value="SNZ20783.1"/>
    <property type="molecule type" value="Genomic_DNA"/>
</dbReference>
<dbReference type="Pfam" id="PF00753">
    <property type="entry name" value="Lactamase_B"/>
    <property type="match status" value="1"/>
</dbReference>
<keyword evidence="4 7" id="KW-0479">Metal-binding</keyword>
<dbReference type="InterPro" id="IPR017782">
    <property type="entry name" value="Hydroxyacylglutathione_Hdrlase"/>
</dbReference>
<feature type="binding site" evidence="7">
    <location>
        <position position="118"/>
    </location>
    <ligand>
        <name>Zn(2+)</name>
        <dbReference type="ChEBI" id="CHEBI:29105"/>
        <label>1</label>
    </ligand>
</feature>
<dbReference type="EC" id="3.1.2.6" evidence="7"/>
<evidence type="ECO:0000256" key="6">
    <source>
        <dbReference type="ARBA" id="ARBA00022833"/>
    </source>
</evidence>
<keyword evidence="6 7" id="KW-0862">Zinc</keyword>
<comment type="catalytic activity">
    <reaction evidence="1 7">
        <text>an S-(2-hydroxyacyl)glutathione + H2O = a 2-hydroxy carboxylate + glutathione + H(+)</text>
        <dbReference type="Rhea" id="RHEA:21864"/>
        <dbReference type="ChEBI" id="CHEBI:15377"/>
        <dbReference type="ChEBI" id="CHEBI:15378"/>
        <dbReference type="ChEBI" id="CHEBI:57925"/>
        <dbReference type="ChEBI" id="CHEBI:58896"/>
        <dbReference type="ChEBI" id="CHEBI:71261"/>
        <dbReference type="EC" id="3.1.2.6"/>
    </reaction>
</comment>